<dbReference type="AlphaFoldDB" id="A0AA39Y194"/>
<dbReference type="Proteomes" id="UP001174936">
    <property type="component" value="Unassembled WGS sequence"/>
</dbReference>
<dbReference type="InterPro" id="IPR036291">
    <property type="entry name" value="NAD(P)-bd_dom_sf"/>
</dbReference>
<dbReference type="PANTHER" id="PTHR47706:SF1">
    <property type="entry name" value="CIPA-LIKE, PUTATIVE (AFU_ORTHOLOGUE AFUA_1G12460)-RELATED"/>
    <property type="match status" value="1"/>
</dbReference>
<dbReference type="GO" id="GO:0016491">
    <property type="term" value="F:oxidoreductase activity"/>
    <property type="evidence" value="ECO:0007669"/>
    <property type="project" value="UniProtKB-KW"/>
</dbReference>
<gene>
    <name evidence="5" type="ORF">B0T16DRAFT_447889</name>
</gene>
<protein>
    <recommendedName>
        <fullName evidence="4">NmrA-like domain-containing protein</fullName>
    </recommendedName>
</protein>
<proteinExistence type="predicted"/>
<keyword evidence="2" id="KW-0560">Oxidoreductase</keyword>
<dbReference type="Pfam" id="PF05368">
    <property type="entry name" value="NmrA"/>
    <property type="match status" value="1"/>
</dbReference>
<evidence type="ECO:0000256" key="1">
    <source>
        <dbReference type="ARBA" id="ARBA00022857"/>
    </source>
</evidence>
<feature type="region of interest" description="Disordered" evidence="3">
    <location>
        <begin position="34"/>
        <end position="53"/>
    </location>
</feature>
<keyword evidence="6" id="KW-1185">Reference proteome</keyword>
<dbReference type="Gene3D" id="3.40.50.720">
    <property type="entry name" value="NAD(P)-binding Rossmann-like Domain"/>
    <property type="match status" value="1"/>
</dbReference>
<evidence type="ECO:0000313" key="6">
    <source>
        <dbReference type="Proteomes" id="UP001174936"/>
    </source>
</evidence>
<evidence type="ECO:0000313" key="5">
    <source>
        <dbReference type="EMBL" id="KAK0644147.1"/>
    </source>
</evidence>
<keyword evidence="1" id="KW-0521">NADP</keyword>
<evidence type="ECO:0000259" key="4">
    <source>
        <dbReference type="Pfam" id="PF05368"/>
    </source>
</evidence>
<evidence type="ECO:0000256" key="3">
    <source>
        <dbReference type="SAM" id="MobiDB-lite"/>
    </source>
</evidence>
<dbReference type="InterPro" id="IPR051609">
    <property type="entry name" value="NmrA/Isoflavone_reductase-like"/>
</dbReference>
<accession>A0AA39Y194</accession>
<name>A0AA39Y194_9PEZI</name>
<dbReference type="EMBL" id="JAULSV010000005">
    <property type="protein sequence ID" value="KAK0644147.1"/>
    <property type="molecule type" value="Genomic_DNA"/>
</dbReference>
<feature type="domain" description="NmrA-like" evidence="4">
    <location>
        <begin position="88"/>
        <end position="180"/>
    </location>
</feature>
<dbReference type="SUPFAM" id="SSF51735">
    <property type="entry name" value="NAD(P)-binding Rossmann-fold domains"/>
    <property type="match status" value="1"/>
</dbReference>
<dbReference type="Gene3D" id="3.90.25.10">
    <property type="entry name" value="UDP-galactose 4-epimerase, domain 1"/>
    <property type="match status" value="1"/>
</dbReference>
<evidence type="ECO:0000256" key="2">
    <source>
        <dbReference type="ARBA" id="ARBA00023002"/>
    </source>
</evidence>
<reference evidence="5" key="1">
    <citation type="submission" date="2023-06" db="EMBL/GenBank/DDBJ databases">
        <title>Genome-scale phylogeny and comparative genomics of the fungal order Sordariales.</title>
        <authorList>
            <consortium name="Lawrence Berkeley National Laboratory"/>
            <person name="Hensen N."/>
            <person name="Bonometti L."/>
            <person name="Westerberg I."/>
            <person name="Brannstrom I.O."/>
            <person name="Guillou S."/>
            <person name="Cros-Aarteil S."/>
            <person name="Calhoun S."/>
            <person name="Haridas S."/>
            <person name="Kuo A."/>
            <person name="Mondo S."/>
            <person name="Pangilinan J."/>
            <person name="Riley R."/>
            <person name="Labutti K."/>
            <person name="Andreopoulos B."/>
            <person name="Lipzen A."/>
            <person name="Chen C."/>
            <person name="Yanf M."/>
            <person name="Daum C."/>
            <person name="Ng V."/>
            <person name="Clum A."/>
            <person name="Steindorff A."/>
            <person name="Ohm R."/>
            <person name="Martin F."/>
            <person name="Silar P."/>
            <person name="Natvig D."/>
            <person name="Lalanne C."/>
            <person name="Gautier V."/>
            <person name="Ament-Velasquez S.L."/>
            <person name="Kruys A."/>
            <person name="Hutchinson M.I."/>
            <person name="Powell A.J."/>
            <person name="Barry K."/>
            <person name="Miller A.N."/>
            <person name="Grigoriev I.V."/>
            <person name="Debuchy R."/>
            <person name="Gladieux P."/>
            <person name="Thoren M.H."/>
            <person name="Johannesson H."/>
        </authorList>
    </citation>
    <scope>NUCLEOTIDE SEQUENCE</scope>
    <source>
        <strain evidence="5">SMH2532-1</strain>
    </source>
</reference>
<dbReference type="InterPro" id="IPR008030">
    <property type="entry name" value="NmrA-like"/>
</dbReference>
<sequence length="284" mass="30796">MAQRFPHVALLGVSVSFVGTPGCLWVNFSTRHEETPTPGGIGKHRPSPPQALRQAQPPFESITVVTRATPSPDAFPPDIKIKVVGYSSKESISVALSGVNAIVSALPIRSASLQSDIIDAAVEAGVKFFIPSEYGLASTDKRINADFKNWLPKYEIAQKLAGLKQEGKIDYALVFTGLFLDWGMEGIFLDLKNKRVALWDDGNSPISLTTVASIGKAVVGVLQGKVDGTEVRIKDINLTHRRLYELAAQAVGGEWTVKSGTLLMGWLRQRRIFGMAGLIGRLRS</sequence>
<dbReference type="PANTHER" id="PTHR47706">
    <property type="entry name" value="NMRA-LIKE FAMILY PROTEIN"/>
    <property type="match status" value="1"/>
</dbReference>
<comment type="caution">
    <text evidence="5">The sequence shown here is derived from an EMBL/GenBank/DDBJ whole genome shotgun (WGS) entry which is preliminary data.</text>
</comment>
<organism evidence="5 6">
    <name type="scientific">Cercophora newfieldiana</name>
    <dbReference type="NCBI Taxonomy" id="92897"/>
    <lineage>
        <taxon>Eukaryota</taxon>
        <taxon>Fungi</taxon>
        <taxon>Dikarya</taxon>
        <taxon>Ascomycota</taxon>
        <taxon>Pezizomycotina</taxon>
        <taxon>Sordariomycetes</taxon>
        <taxon>Sordariomycetidae</taxon>
        <taxon>Sordariales</taxon>
        <taxon>Lasiosphaeriaceae</taxon>
        <taxon>Cercophora</taxon>
    </lineage>
</organism>